<organism evidence="9 10">
    <name type="scientific">Amphibalanus amphitrite</name>
    <name type="common">Striped barnacle</name>
    <name type="synonym">Balanus amphitrite</name>
    <dbReference type="NCBI Taxonomy" id="1232801"/>
    <lineage>
        <taxon>Eukaryota</taxon>
        <taxon>Metazoa</taxon>
        <taxon>Ecdysozoa</taxon>
        <taxon>Arthropoda</taxon>
        <taxon>Crustacea</taxon>
        <taxon>Multicrustacea</taxon>
        <taxon>Cirripedia</taxon>
        <taxon>Thoracica</taxon>
        <taxon>Thoracicalcarea</taxon>
        <taxon>Balanomorpha</taxon>
        <taxon>Balanoidea</taxon>
        <taxon>Balanidae</taxon>
        <taxon>Amphibalaninae</taxon>
        <taxon>Amphibalanus</taxon>
    </lineage>
</organism>
<evidence type="ECO:0000256" key="3">
    <source>
        <dbReference type="ARBA" id="ARBA00022692"/>
    </source>
</evidence>
<keyword evidence="7" id="KW-0325">Glycoprotein</keyword>
<dbReference type="EMBL" id="VIIS01002085">
    <property type="protein sequence ID" value="KAF0288693.1"/>
    <property type="molecule type" value="Genomic_DNA"/>
</dbReference>
<evidence type="ECO:0000256" key="7">
    <source>
        <dbReference type="ARBA" id="ARBA00023180"/>
    </source>
</evidence>
<keyword evidence="4" id="KW-1133">Transmembrane helix</keyword>
<dbReference type="PANTHER" id="PTHR42643">
    <property type="entry name" value="IONOTROPIC RECEPTOR 20A-RELATED"/>
    <property type="match status" value="1"/>
</dbReference>
<dbReference type="InterPro" id="IPR052192">
    <property type="entry name" value="Insect_Ionotropic_Sensory_Rcpt"/>
</dbReference>
<keyword evidence="2" id="KW-1003">Cell membrane</keyword>
<evidence type="ECO:0000256" key="5">
    <source>
        <dbReference type="ARBA" id="ARBA00023136"/>
    </source>
</evidence>
<sequence>MPLSAADVASCAGQLAAAHGWPVAELLWQPPDPVWLLPALLLQLSGRAVFARRSPAGGGGGSGGGTIQLAAPERAAPARPLLLLPPSPVPLDRLQRLAGRLSGAELLQPDSGRLLRVAQYADSGPLVTTVGHCRAGRLSPLPLAAPPLASWRDHRVVNKTYRVANFLFFYPNPPSVHSSDALATDIFDVLQEAMGFRMNEIVITTNHLDNFFQLFENGSVDFATNFFSSTWERHRIVHFPILVIQYANRMFVRTPEPESSPSFGSSLESVRLRALAVGLLLLAAAGGYLALRPSGAAVSRLSTVCLLALGSFCIRCEPLRPGRLSQCVAAAAVLGVGMLSFQFYTADLLSQVTMERAPMPFAQPDDVTRLEDWQWAVLSRSAAENALQNFPQPGMDFRSSMSQSLNISLSEWVPRATEHKFAFFLSSVDILQMCSWNECPSVCPFPQHLSMHWGGLPFRRGLAEKRAFDAALLRLMETGVLDRLRRRRLPERLLRGLRRCDLEARPRSHWSPLGLSECWPVLEVLLAGTGVALLLLLLETMAHRLSTKCNAYEKQATHSPTGESCSGKAVKESSGDK</sequence>
<dbReference type="SUPFAM" id="SSF53850">
    <property type="entry name" value="Periplasmic binding protein-like II"/>
    <property type="match status" value="1"/>
</dbReference>
<dbReference type="PANTHER" id="PTHR42643:SF24">
    <property type="entry name" value="IONOTROPIC RECEPTOR 60A"/>
    <property type="match status" value="1"/>
</dbReference>
<name>A0A6A4V4L7_AMPAM</name>
<evidence type="ECO:0000313" key="10">
    <source>
        <dbReference type="Proteomes" id="UP000440578"/>
    </source>
</evidence>
<dbReference type="AlphaFoldDB" id="A0A6A4V4L7"/>
<evidence type="ECO:0000256" key="4">
    <source>
        <dbReference type="ARBA" id="ARBA00022989"/>
    </source>
</evidence>
<comment type="caution">
    <text evidence="9">The sequence shown here is derived from an EMBL/GenBank/DDBJ whole genome shotgun (WGS) entry which is preliminary data.</text>
</comment>
<evidence type="ECO:0000256" key="2">
    <source>
        <dbReference type="ARBA" id="ARBA00022475"/>
    </source>
</evidence>
<protein>
    <submittedName>
        <fullName evidence="9">Uncharacterized protein</fullName>
    </submittedName>
</protein>
<reference evidence="9 10" key="1">
    <citation type="submission" date="2019-07" db="EMBL/GenBank/DDBJ databases">
        <title>Draft genome assembly of a fouling barnacle, Amphibalanus amphitrite (Darwin, 1854): The first reference genome for Thecostraca.</title>
        <authorList>
            <person name="Kim W."/>
        </authorList>
    </citation>
    <scope>NUCLEOTIDE SEQUENCE [LARGE SCALE GENOMIC DNA]</scope>
    <source>
        <strain evidence="9">SNU_AA5</strain>
        <tissue evidence="9">Soma without cirri and trophi</tissue>
    </source>
</reference>
<gene>
    <name evidence="9" type="ORF">FJT64_012929</name>
</gene>
<evidence type="ECO:0000313" key="9">
    <source>
        <dbReference type="EMBL" id="KAF0288693.1"/>
    </source>
</evidence>
<keyword evidence="5" id="KW-0472">Membrane</keyword>
<keyword evidence="6" id="KW-0675">Receptor</keyword>
<dbReference type="GO" id="GO:0005886">
    <property type="term" value="C:plasma membrane"/>
    <property type="evidence" value="ECO:0007669"/>
    <property type="project" value="UniProtKB-SubCell"/>
</dbReference>
<evidence type="ECO:0000256" key="1">
    <source>
        <dbReference type="ARBA" id="ARBA00004651"/>
    </source>
</evidence>
<proteinExistence type="predicted"/>
<evidence type="ECO:0000256" key="6">
    <source>
        <dbReference type="ARBA" id="ARBA00023170"/>
    </source>
</evidence>
<keyword evidence="3" id="KW-0812">Transmembrane</keyword>
<feature type="region of interest" description="Disordered" evidence="8">
    <location>
        <begin position="556"/>
        <end position="577"/>
    </location>
</feature>
<dbReference type="Proteomes" id="UP000440578">
    <property type="component" value="Unassembled WGS sequence"/>
</dbReference>
<comment type="subcellular location">
    <subcellularLocation>
        <location evidence="1">Cell membrane</location>
        <topology evidence="1">Multi-pass membrane protein</topology>
    </subcellularLocation>
</comment>
<evidence type="ECO:0000256" key="8">
    <source>
        <dbReference type="SAM" id="MobiDB-lite"/>
    </source>
</evidence>
<keyword evidence="10" id="KW-1185">Reference proteome</keyword>
<accession>A0A6A4V4L7</accession>